<feature type="transmembrane region" description="Helical" evidence="2">
    <location>
        <begin position="318"/>
        <end position="335"/>
    </location>
</feature>
<keyword evidence="2" id="KW-0472">Membrane</keyword>
<reference evidence="5" key="1">
    <citation type="submission" date="2016-10" db="EMBL/GenBank/DDBJ databases">
        <authorList>
            <person name="Varghese N."/>
            <person name="Submissions S."/>
        </authorList>
    </citation>
    <scope>NUCLEOTIDE SEQUENCE [LARGE SCALE GENOMIC DNA]</scope>
    <source>
        <strain evidence="5">CGMCC 1.11147</strain>
    </source>
</reference>
<evidence type="ECO:0000256" key="1">
    <source>
        <dbReference type="SAM" id="MobiDB-lite"/>
    </source>
</evidence>
<protein>
    <submittedName>
        <fullName evidence="4">Peptidoglycan/LPS O-acetylase OafA/YrhL, contains acyltransferase and SGNH-hydrolase domains</fullName>
    </submittedName>
</protein>
<evidence type="ECO:0000313" key="5">
    <source>
        <dbReference type="Proteomes" id="UP000199004"/>
    </source>
</evidence>
<evidence type="ECO:0000256" key="2">
    <source>
        <dbReference type="SAM" id="Phobius"/>
    </source>
</evidence>
<name>A0A1G9VQZ6_9ACTN</name>
<accession>A0A1G9VQZ6</accession>
<keyword evidence="4" id="KW-0012">Acyltransferase</keyword>
<feature type="transmembrane region" description="Helical" evidence="2">
    <location>
        <begin position="96"/>
        <end position="113"/>
    </location>
</feature>
<evidence type="ECO:0000313" key="4">
    <source>
        <dbReference type="EMBL" id="SDM74546.1"/>
    </source>
</evidence>
<dbReference type="GO" id="GO:0016020">
    <property type="term" value="C:membrane"/>
    <property type="evidence" value="ECO:0007669"/>
    <property type="project" value="TreeGrafter"/>
</dbReference>
<dbReference type="PANTHER" id="PTHR23028:SF53">
    <property type="entry name" value="ACYL_TRANSF_3 DOMAIN-CONTAINING PROTEIN"/>
    <property type="match status" value="1"/>
</dbReference>
<feature type="domain" description="Acyltransferase 3" evidence="3">
    <location>
        <begin position="26"/>
        <end position="373"/>
    </location>
</feature>
<dbReference type="RefSeq" id="WP_091022120.1">
    <property type="nucleotide sequence ID" value="NZ_BKAE01000003.1"/>
</dbReference>
<gene>
    <name evidence="4" type="ORF">SAMN05192576_0835</name>
</gene>
<keyword evidence="2" id="KW-0812">Transmembrane</keyword>
<feature type="compositionally biased region" description="Basic and acidic residues" evidence="1">
    <location>
        <begin position="408"/>
        <end position="422"/>
    </location>
</feature>
<dbReference type="GO" id="GO:0016747">
    <property type="term" value="F:acyltransferase activity, transferring groups other than amino-acyl groups"/>
    <property type="evidence" value="ECO:0007669"/>
    <property type="project" value="InterPro"/>
</dbReference>
<dbReference type="GO" id="GO:0016787">
    <property type="term" value="F:hydrolase activity"/>
    <property type="evidence" value="ECO:0007669"/>
    <property type="project" value="UniProtKB-KW"/>
</dbReference>
<evidence type="ECO:0000259" key="3">
    <source>
        <dbReference type="Pfam" id="PF01757"/>
    </source>
</evidence>
<keyword evidence="4" id="KW-0808">Transferase</keyword>
<feature type="compositionally biased region" description="Polar residues" evidence="1">
    <location>
        <begin position="423"/>
        <end position="434"/>
    </location>
</feature>
<dbReference type="GO" id="GO:0009103">
    <property type="term" value="P:lipopolysaccharide biosynthetic process"/>
    <property type="evidence" value="ECO:0007669"/>
    <property type="project" value="TreeGrafter"/>
</dbReference>
<dbReference type="STRING" id="1005944.SAMN05192576_0835"/>
<dbReference type="InterPro" id="IPR002656">
    <property type="entry name" value="Acyl_transf_3_dom"/>
</dbReference>
<proteinExistence type="predicted"/>
<feature type="transmembrane region" description="Helical" evidence="2">
    <location>
        <begin position="254"/>
        <end position="275"/>
    </location>
</feature>
<dbReference type="EMBL" id="FNIC01000001">
    <property type="protein sequence ID" value="SDM74546.1"/>
    <property type="molecule type" value="Genomic_DNA"/>
</dbReference>
<feature type="transmembrane region" description="Helical" evidence="2">
    <location>
        <begin position="178"/>
        <end position="200"/>
    </location>
</feature>
<feature type="region of interest" description="Disordered" evidence="1">
    <location>
        <begin position="388"/>
        <end position="450"/>
    </location>
</feature>
<feature type="region of interest" description="Disordered" evidence="1">
    <location>
        <begin position="1"/>
        <end position="20"/>
    </location>
</feature>
<dbReference type="InterPro" id="IPR050879">
    <property type="entry name" value="Acyltransferase_3"/>
</dbReference>
<dbReference type="OrthoDB" id="5242306at2"/>
<dbReference type="PANTHER" id="PTHR23028">
    <property type="entry name" value="ACETYLTRANSFERASE"/>
    <property type="match status" value="1"/>
</dbReference>
<dbReference type="AlphaFoldDB" id="A0A1G9VQZ6"/>
<feature type="transmembrane region" description="Helical" evidence="2">
    <location>
        <begin position="287"/>
        <end position="306"/>
    </location>
</feature>
<feature type="transmembrane region" description="Helical" evidence="2">
    <location>
        <begin position="25"/>
        <end position="46"/>
    </location>
</feature>
<dbReference type="Pfam" id="PF01757">
    <property type="entry name" value="Acyl_transf_3"/>
    <property type="match status" value="1"/>
</dbReference>
<feature type="transmembrane region" description="Helical" evidence="2">
    <location>
        <begin position="154"/>
        <end position="171"/>
    </location>
</feature>
<feature type="transmembrane region" description="Helical" evidence="2">
    <location>
        <begin position="52"/>
        <end position="75"/>
    </location>
</feature>
<sequence>MAASTAVTLEDTPPNRTPATRGAQVAALTGLRGFAAMMVVVIHVSGRTDYEWLGITDLGVLILFVLSGYLLYRPWGRWGMQVAARPSLRQFTRRRLARIFPAFLVVAMVVTLLDPPSRPGTPGGWVRLLTLTWIYEPGQLPVALLHTWSLATELSWYVAVPVLLGGAAVVARTRSPKVGFWLTTALLAAAFPVTAAWRWWVHAEDLTIYFTYSFWLPGFLAAFACGALVAHLAEGRRAGLVSMGGLGRVAADPWTLLVAALALTLLGTSSLGGPAGFAPRTFAEEQLSFACATLAATILLVGIVFGEPSSPLSRFMGATWLVATGRWSYSIYLWHLPLIVILEADVAYPTGLHGLAYRLALLLALTLPLSAATYAWVERPAIRWSQGLTPFGADPDPGTSTTPPAGADQDRPPAADLPRDGRSPTTASSSTNPQPMAPAPAQSRRVSAEE</sequence>
<dbReference type="Proteomes" id="UP000199004">
    <property type="component" value="Unassembled WGS sequence"/>
</dbReference>
<keyword evidence="5" id="KW-1185">Reference proteome</keyword>
<feature type="transmembrane region" description="Helical" evidence="2">
    <location>
        <begin position="355"/>
        <end position="377"/>
    </location>
</feature>
<keyword evidence="4" id="KW-0378">Hydrolase</keyword>
<organism evidence="4 5">
    <name type="scientific">Nocardioides szechwanensis</name>
    <dbReference type="NCBI Taxonomy" id="1005944"/>
    <lineage>
        <taxon>Bacteria</taxon>
        <taxon>Bacillati</taxon>
        <taxon>Actinomycetota</taxon>
        <taxon>Actinomycetes</taxon>
        <taxon>Propionibacteriales</taxon>
        <taxon>Nocardioidaceae</taxon>
        <taxon>Nocardioides</taxon>
    </lineage>
</organism>
<feature type="transmembrane region" description="Helical" evidence="2">
    <location>
        <begin position="212"/>
        <end position="233"/>
    </location>
</feature>
<keyword evidence="2" id="KW-1133">Transmembrane helix</keyword>